<keyword evidence="4" id="KW-1185">Reference proteome</keyword>
<dbReference type="Pfam" id="PF16061">
    <property type="entry name" value="DUF4803"/>
    <property type="match status" value="4"/>
</dbReference>
<dbReference type="PANTHER" id="PTHR47890:SF1">
    <property type="entry name" value="LD24308P"/>
    <property type="match status" value="1"/>
</dbReference>
<dbReference type="InterPro" id="IPR032062">
    <property type="entry name" value="DUF4803"/>
</dbReference>
<sequence>MYTMRATLLCLSLFFFYGQDKVKSSEYHLADAIEDLNFFIPGSKVILTTAIKIWTVYGEVRQLIDPNSTSLIEEHLQEISNSLSEITEQLDFMSDKLDNISDDIRDVKNLITDKVINDLPKELRLDNELINIYGDINKVNGMFEKFLHYNNVSKHYENSTLINFANRVVDHSLGELYSVLNQIHHSLVDRYTGINMLDIMSNSKLASSMMCKRRESAQHFINNLYNNIMLVETKAFIMTQFAYSVKNAFSNKTTSYITELDDATTGSYIRTSASIAEIKKAMYLAPRDVWSCDPPEHKEDETFTKLAPIFQTYIMKENDSGISSYLNKYTNKCSDTCAERTDTYDLCRSQYCQQHGRKCSGRVHDCKSSSAELKICAADKNSTKRYDSITLTGKQAEILGSKVPCARNTAINLREKIHYFYKCEYCFCICDDSNTEIDQMLLLTVVTGIRFAKKNNIIHIQIEQGQLLKNGNINESTAHWKAVDNFTIYDKMVLIDRDYHNITWSQRSVDLDTLDSPLNNVITGLRFQNVDGHLKLEIQVTPIDFYRGELKIDESTWISNSKSVHGRTELNVENLDLGTSTYVNLPDSSSNKFFKFTTSSMETDVGQSVVPFIDLQDITSSPPVLLSGAAKMNTARGALLFLFLFFICGQQQVKSVEYHLADAIDDLNFFIPGSKAILTTAIKIWTVYGEVKQLIDPNSTALIEQHLQNITEALEEISAQLDQISDKLDNISDDVHEIHDLITDEVLNNLPKELNLDTKLSQIYAKIHDINQLFTKFLRYNNNIKSYENDTLLNFANRVTDQSLKEMPSVLSQIHHLLTERHSNANMLTIMANKRLAKSNMCKRHESAQQFINNLYNNVMIAETKALLMTQFAYSLKNAFNLNSTSFVTELDDTNKEFCNRTSNSIAAIKDAMLAAPRDYWSCDPDDHVEGLTYAKLDPVFQAYVTSEKDAGISKYFKAFTNKCADTCSDRDDFHDICRSSYCFKHNQKRCYGKLHNCKSSGKNLRMCLSDKNSTRRFEFIELTGKKTEFLGSKKSCGSNTQVKVSQTTLFIETCEYCFCICDDTNNEMDRYFSLRNVNSDVDKNMVVTGVRFAKENHIFHIQIQQGKLVENGNIKASTVKWKPVDKFTIHDESVVLNRDYHNITWANRSVYLDTFDSPLHHVLTGLRFQLQNGDLKLEIQVTPFNFYTAELKTNESTWMSNSIGAYGRGELDLENLDLGTNGHLNLLDSSENQYIKFTTSSMKTDVGQTVVPFMDLQDVTSSPPVPLSGAGLVHRGDKASAGFLSFKVLTYNYAPYLETDCICFLILLIYGHHQVSSMKSTYKLEDAIEDLNVFIPGSKLVLTTAIKFWSVYNEVREMINPNMTAIDGHLQEMNSALIDISDSISEMSGKLNTVSDDVKEMKDLISNKLVDVLPKYQRLQNIIEKIKRKIHKINGIFEDAFTIKNTGYEKYEDKTLSDMVNSITQPGASNLNTLLHQIYELIMDNDSKDKFLDKMANKKIAFSMMCDKRESAHHEIKRLYQMVTIAEIKNLLLVQFAYATQNLLNKKPGGNVNELKNVVDKFSRRTSRMTAAFKNAMIKAPRDFWYCDPDEHAEGLYQTTHYFIRDDYYTQLLTLMVVLLGSTYAKLSPIFQAYIMNEKDSGLTLHDKKRNKCKGSCKDHNETNDLCRSKHCRNYEKKCSGVVRDCTSSAEELNICYANTESSRRYEFVEALSSGNRKFYGKPKSCSGNNTLQVKNRFNKLFYECEYCVCTCEDINTKMDRYFRVRFAKKNNIFHIQIQQGKLLENGNIDKSSVDWKPVDYFTVSDKHVVDHRDYYKISWNQRTVYLDTLDAPLNNVLTGLRFQIDGSNLKFEIQMTPFNFSSGELKKHESRWISNPPSDRTEIYLENRDLGTSTNQNSYHFEEGNNQLFKFTRSSFESDAGQNVVPFIDLQEIESTPFVPLSGAGLILRNTKESAGFLSFKLLTYSYAPYMKG</sequence>
<feature type="coiled-coil region" evidence="1">
    <location>
        <begin position="703"/>
        <end position="734"/>
    </location>
</feature>
<gene>
    <name evidence="3" type="ORF">TSAR_016360</name>
</gene>
<dbReference type="Proteomes" id="UP000215335">
    <property type="component" value="Unassembled WGS sequence"/>
</dbReference>
<dbReference type="STRING" id="543379.A0A232FC78"/>
<feature type="chain" id="PRO_5012556727" description="Vitellogenin domain-containing protein" evidence="2">
    <location>
        <begin position="25"/>
        <end position="1975"/>
    </location>
</feature>
<evidence type="ECO:0008006" key="5">
    <source>
        <dbReference type="Google" id="ProtNLM"/>
    </source>
</evidence>
<feature type="coiled-coil region" evidence="1">
    <location>
        <begin position="76"/>
        <end position="103"/>
    </location>
</feature>
<keyword evidence="2" id="KW-0732">Signal</keyword>
<feature type="signal peptide" evidence="2">
    <location>
        <begin position="1"/>
        <end position="24"/>
    </location>
</feature>
<reference evidence="3 4" key="1">
    <citation type="journal article" date="2017" name="Curr. Biol.">
        <title>The Evolution of Venom by Co-option of Single-Copy Genes.</title>
        <authorList>
            <person name="Martinson E.O."/>
            <person name="Mrinalini"/>
            <person name="Kelkar Y.D."/>
            <person name="Chang C.H."/>
            <person name="Werren J.H."/>
        </authorList>
    </citation>
    <scope>NUCLEOTIDE SEQUENCE [LARGE SCALE GENOMIC DNA]</scope>
    <source>
        <strain evidence="3 4">Alberta</strain>
        <tissue evidence="3">Whole body</tissue>
    </source>
</reference>
<evidence type="ECO:0000256" key="1">
    <source>
        <dbReference type="SAM" id="Coils"/>
    </source>
</evidence>
<evidence type="ECO:0000256" key="2">
    <source>
        <dbReference type="SAM" id="SignalP"/>
    </source>
</evidence>
<evidence type="ECO:0000313" key="4">
    <source>
        <dbReference type="Proteomes" id="UP000215335"/>
    </source>
</evidence>
<dbReference type="EMBL" id="NNAY01000433">
    <property type="protein sequence ID" value="OXU28424.1"/>
    <property type="molecule type" value="Genomic_DNA"/>
</dbReference>
<keyword evidence="1" id="KW-0175">Coiled coil</keyword>
<protein>
    <recommendedName>
        <fullName evidence="5">Vitellogenin domain-containing protein</fullName>
    </recommendedName>
</protein>
<proteinExistence type="predicted"/>
<dbReference type="PANTHER" id="PTHR47890">
    <property type="entry name" value="LD24308P"/>
    <property type="match status" value="1"/>
</dbReference>
<comment type="caution">
    <text evidence="3">The sequence shown here is derived from an EMBL/GenBank/DDBJ whole genome shotgun (WGS) entry which is preliminary data.</text>
</comment>
<organism evidence="3 4">
    <name type="scientific">Trichomalopsis sarcophagae</name>
    <dbReference type="NCBI Taxonomy" id="543379"/>
    <lineage>
        <taxon>Eukaryota</taxon>
        <taxon>Metazoa</taxon>
        <taxon>Ecdysozoa</taxon>
        <taxon>Arthropoda</taxon>
        <taxon>Hexapoda</taxon>
        <taxon>Insecta</taxon>
        <taxon>Pterygota</taxon>
        <taxon>Neoptera</taxon>
        <taxon>Endopterygota</taxon>
        <taxon>Hymenoptera</taxon>
        <taxon>Apocrita</taxon>
        <taxon>Proctotrupomorpha</taxon>
        <taxon>Chalcidoidea</taxon>
        <taxon>Pteromalidae</taxon>
        <taxon>Pteromalinae</taxon>
        <taxon>Trichomalopsis</taxon>
    </lineage>
</organism>
<accession>A0A232FC78</accession>
<evidence type="ECO:0000313" key="3">
    <source>
        <dbReference type="EMBL" id="OXU28424.1"/>
    </source>
</evidence>
<name>A0A232FC78_9HYME</name>